<feature type="chain" id="PRO_5047356308" evidence="2">
    <location>
        <begin position="20"/>
        <end position="123"/>
    </location>
</feature>
<keyword evidence="2" id="KW-0732">Signal</keyword>
<protein>
    <submittedName>
        <fullName evidence="3">Uncharacterized protein</fullName>
    </submittedName>
</protein>
<evidence type="ECO:0000313" key="4">
    <source>
        <dbReference type="Proteomes" id="UP001176941"/>
    </source>
</evidence>
<organism evidence="3 4">
    <name type="scientific">Rangifer tarandus platyrhynchus</name>
    <name type="common">Svalbard reindeer</name>
    <dbReference type="NCBI Taxonomy" id="3082113"/>
    <lineage>
        <taxon>Eukaryota</taxon>
        <taxon>Metazoa</taxon>
        <taxon>Chordata</taxon>
        <taxon>Craniata</taxon>
        <taxon>Vertebrata</taxon>
        <taxon>Euteleostomi</taxon>
        <taxon>Mammalia</taxon>
        <taxon>Eutheria</taxon>
        <taxon>Laurasiatheria</taxon>
        <taxon>Artiodactyla</taxon>
        <taxon>Ruminantia</taxon>
        <taxon>Pecora</taxon>
        <taxon>Cervidae</taxon>
        <taxon>Odocoileinae</taxon>
        <taxon>Rangifer</taxon>
    </lineage>
</organism>
<dbReference type="EMBL" id="OX459946">
    <property type="protein sequence ID" value="CAI9152762.1"/>
    <property type="molecule type" value="Genomic_DNA"/>
</dbReference>
<dbReference type="Proteomes" id="UP001176941">
    <property type="component" value="Chromosome 10"/>
</dbReference>
<reference evidence="3" key="1">
    <citation type="submission" date="2023-04" db="EMBL/GenBank/DDBJ databases">
        <authorList>
            <consortium name="ELIXIR-Norway"/>
        </authorList>
    </citation>
    <scope>NUCLEOTIDE SEQUENCE [LARGE SCALE GENOMIC DNA]</scope>
</reference>
<gene>
    <name evidence="3" type="ORF">MRATA1EN1_LOCUS1724</name>
</gene>
<feature type="region of interest" description="Disordered" evidence="1">
    <location>
        <begin position="96"/>
        <end position="123"/>
    </location>
</feature>
<keyword evidence="4" id="KW-1185">Reference proteome</keyword>
<sequence length="123" mass="13486">MLTIHAWICKLYIAFSTLTSSVFDSKVHVFSFVSLAPHTRAARREHLTHVVNAVPSSNTSVLTFRVEVPEQICRDIDEGSSLLARRSAWSWKAWSSSSALPGPQCPRSQAPSVRAPAAGPSRL</sequence>
<evidence type="ECO:0000256" key="1">
    <source>
        <dbReference type="SAM" id="MobiDB-lite"/>
    </source>
</evidence>
<evidence type="ECO:0000256" key="2">
    <source>
        <dbReference type="SAM" id="SignalP"/>
    </source>
</evidence>
<accession>A0ABN8XTP6</accession>
<feature type="signal peptide" evidence="2">
    <location>
        <begin position="1"/>
        <end position="19"/>
    </location>
</feature>
<name>A0ABN8XTP6_RANTA</name>
<proteinExistence type="predicted"/>
<evidence type="ECO:0000313" key="3">
    <source>
        <dbReference type="EMBL" id="CAI9152762.1"/>
    </source>
</evidence>